<sequence length="373" mass="40805">MAGRSGRRGFGRIRRLPSGRWQASYVAPDLRRLNAPMTFLSKGDAEGWLGLERQRIILGEWKRPEPPAPEPSVVTFAGYSASWVATRGIKPKTREGYEHLLARYLLPNFGEQPLVAVTPADVRAWWGAMDPSTPTVRARSYALLKAIFNTALSDDLVATNPCRIRGASNTTRAREVRPASVEEIEAVVEAMPERYRALVLLGAWCALRAGELLELRRRDFDLRAGTVRVERAVSQVRGRPVIGTPKSAAGTRTVAVPPHVLPAIAHHLDTFTGVDAEALLFPGADGVSSLQPSTLYKPWRAAREAAGRPDLRLHDLRHTGATMAAMAGATLAELQQRLGHSSVNAALRYQHAAQGRDRQIADALSRMSNPDGE</sequence>
<dbReference type="InterPro" id="IPR011010">
    <property type="entry name" value="DNA_brk_join_enz"/>
</dbReference>
<dbReference type="PANTHER" id="PTHR30349">
    <property type="entry name" value="PHAGE INTEGRASE-RELATED"/>
    <property type="match status" value="1"/>
</dbReference>
<evidence type="ECO:0000256" key="5">
    <source>
        <dbReference type="PROSITE-ProRule" id="PRU01248"/>
    </source>
</evidence>
<evidence type="ECO:0000313" key="8">
    <source>
        <dbReference type="EMBL" id="MBM6401443.1"/>
    </source>
</evidence>
<keyword evidence="9" id="KW-1185">Reference proteome</keyword>
<evidence type="ECO:0000256" key="3">
    <source>
        <dbReference type="ARBA" id="ARBA00023125"/>
    </source>
</evidence>
<dbReference type="InterPro" id="IPR002104">
    <property type="entry name" value="Integrase_catalytic"/>
</dbReference>
<evidence type="ECO:0000259" key="6">
    <source>
        <dbReference type="PROSITE" id="PS51898"/>
    </source>
</evidence>
<dbReference type="Pfam" id="PF14659">
    <property type="entry name" value="Phage_int_SAM_3"/>
    <property type="match status" value="1"/>
</dbReference>
<dbReference type="Gene3D" id="1.10.150.130">
    <property type="match status" value="1"/>
</dbReference>
<reference evidence="8" key="1">
    <citation type="submission" date="2021-02" db="EMBL/GenBank/DDBJ databases">
        <title>Phycicoccus sp. MQZ13P-5T, whole genome shotgun sequence.</title>
        <authorList>
            <person name="Tuo L."/>
        </authorList>
    </citation>
    <scope>NUCLEOTIDE SEQUENCE</scope>
    <source>
        <strain evidence="8">MQZ13P-5</strain>
    </source>
</reference>
<dbReference type="PANTHER" id="PTHR30349:SF64">
    <property type="entry name" value="PROPHAGE INTEGRASE INTD-RELATED"/>
    <property type="match status" value="1"/>
</dbReference>
<dbReference type="InterPro" id="IPR044068">
    <property type="entry name" value="CB"/>
</dbReference>
<feature type="domain" description="Core-binding (CB)" evidence="7">
    <location>
        <begin position="74"/>
        <end position="152"/>
    </location>
</feature>
<evidence type="ECO:0000259" key="7">
    <source>
        <dbReference type="PROSITE" id="PS51900"/>
    </source>
</evidence>
<dbReference type="SUPFAM" id="SSF56349">
    <property type="entry name" value="DNA breaking-rejoining enzymes"/>
    <property type="match status" value="1"/>
</dbReference>
<dbReference type="InterPro" id="IPR004107">
    <property type="entry name" value="Integrase_SAM-like_N"/>
</dbReference>
<dbReference type="Proteomes" id="UP001430172">
    <property type="component" value="Unassembled WGS sequence"/>
</dbReference>
<accession>A0ABS2CPT9</accession>
<dbReference type="PROSITE" id="PS51900">
    <property type="entry name" value="CB"/>
    <property type="match status" value="1"/>
</dbReference>
<evidence type="ECO:0000256" key="2">
    <source>
        <dbReference type="ARBA" id="ARBA00022908"/>
    </source>
</evidence>
<proteinExistence type="inferred from homology"/>
<dbReference type="CDD" id="cd01189">
    <property type="entry name" value="INT_ICEBs1_C_like"/>
    <property type="match status" value="1"/>
</dbReference>
<comment type="similarity">
    <text evidence="1">Belongs to the 'phage' integrase family.</text>
</comment>
<dbReference type="Gene3D" id="1.10.443.10">
    <property type="entry name" value="Intergrase catalytic core"/>
    <property type="match status" value="1"/>
</dbReference>
<comment type="caution">
    <text evidence="8">The sequence shown here is derived from an EMBL/GenBank/DDBJ whole genome shotgun (WGS) entry which is preliminary data.</text>
</comment>
<dbReference type="Pfam" id="PF26003">
    <property type="entry name" value="Integrase_N_phage"/>
    <property type="match status" value="1"/>
</dbReference>
<dbReference type="EMBL" id="JAFDVD010000015">
    <property type="protein sequence ID" value="MBM6401443.1"/>
    <property type="molecule type" value="Genomic_DNA"/>
</dbReference>
<keyword evidence="2" id="KW-0229">DNA integration</keyword>
<evidence type="ECO:0000256" key="1">
    <source>
        <dbReference type="ARBA" id="ARBA00008857"/>
    </source>
</evidence>
<protein>
    <submittedName>
        <fullName evidence="8">Site-specific integrase</fullName>
    </submittedName>
</protein>
<feature type="domain" description="Tyr recombinase" evidence="6">
    <location>
        <begin position="174"/>
        <end position="362"/>
    </location>
</feature>
<evidence type="ECO:0000313" key="9">
    <source>
        <dbReference type="Proteomes" id="UP001430172"/>
    </source>
</evidence>
<dbReference type="Pfam" id="PF00589">
    <property type="entry name" value="Phage_integrase"/>
    <property type="match status" value="1"/>
</dbReference>
<dbReference type="InterPro" id="IPR010998">
    <property type="entry name" value="Integrase_recombinase_N"/>
</dbReference>
<gene>
    <name evidence="8" type="ORF">JQN70_13670</name>
</gene>
<evidence type="ECO:0000256" key="4">
    <source>
        <dbReference type="ARBA" id="ARBA00023172"/>
    </source>
</evidence>
<name>A0ABS2CPT9_9MICO</name>
<dbReference type="InterPro" id="IPR013762">
    <property type="entry name" value="Integrase-like_cat_sf"/>
</dbReference>
<keyword evidence="4" id="KW-0233">DNA recombination</keyword>
<dbReference type="PROSITE" id="PS51898">
    <property type="entry name" value="TYR_RECOMBINASE"/>
    <property type="match status" value="1"/>
</dbReference>
<organism evidence="8 9">
    <name type="scientific">Phycicoccus sonneratiae</name>
    <dbReference type="NCBI Taxonomy" id="2807628"/>
    <lineage>
        <taxon>Bacteria</taxon>
        <taxon>Bacillati</taxon>
        <taxon>Actinomycetota</taxon>
        <taxon>Actinomycetes</taxon>
        <taxon>Micrococcales</taxon>
        <taxon>Intrasporangiaceae</taxon>
        <taxon>Phycicoccus</taxon>
    </lineage>
</organism>
<keyword evidence="3 5" id="KW-0238">DNA-binding</keyword>
<dbReference type="InterPro" id="IPR050090">
    <property type="entry name" value="Tyrosine_recombinase_XerCD"/>
</dbReference>
<dbReference type="InterPro" id="IPR058717">
    <property type="entry name" value="Phage_L5_Integrase_N"/>
</dbReference>